<evidence type="ECO:0000256" key="2">
    <source>
        <dbReference type="ARBA" id="ARBA00011062"/>
    </source>
</evidence>
<dbReference type="Pfam" id="PF01975">
    <property type="entry name" value="SurE"/>
    <property type="match status" value="1"/>
</dbReference>
<comment type="function">
    <text evidence="7">Nucleotidase that shows phosphatase activity on nucleoside 5'-monophosphates.</text>
</comment>
<feature type="binding site" evidence="7">
    <location>
        <position position="107"/>
    </location>
    <ligand>
        <name>a divalent metal cation</name>
        <dbReference type="ChEBI" id="CHEBI:60240"/>
    </ligand>
</feature>
<accession>A0ABZ0S9R0</accession>
<protein>
    <recommendedName>
        <fullName evidence="7">5'-nucleotidase SurE</fullName>
        <ecNumber evidence="7">3.1.3.5</ecNumber>
    </recommendedName>
    <alternativeName>
        <fullName evidence="7">Nucleoside 5'-monophosphate phosphohydrolase</fullName>
    </alternativeName>
</protein>
<dbReference type="HAMAP" id="MF_00060">
    <property type="entry name" value="SurE"/>
    <property type="match status" value="1"/>
</dbReference>
<feature type="binding site" evidence="7">
    <location>
        <position position="9"/>
    </location>
    <ligand>
        <name>a divalent metal cation</name>
        <dbReference type="ChEBI" id="CHEBI:60240"/>
    </ligand>
</feature>
<dbReference type="InterPro" id="IPR036523">
    <property type="entry name" value="SurE-like_sf"/>
</dbReference>
<dbReference type="SUPFAM" id="SSF64167">
    <property type="entry name" value="SurE-like"/>
    <property type="match status" value="1"/>
</dbReference>
<evidence type="ECO:0000256" key="6">
    <source>
        <dbReference type="ARBA" id="ARBA00022801"/>
    </source>
</evidence>
<evidence type="ECO:0000256" key="7">
    <source>
        <dbReference type="HAMAP-Rule" id="MF_00060"/>
    </source>
</evidence>
<evidence type="ECO:0000313" key="10">
    <source>
        <dbReference type="Proteomes" id="UP001432180"/>
    </source>
</evidence>
<dbReference type="Proteomes" id="UP001432180">
    <property type="component" value="Chromosome"/>
</dbReference>
<keyword evidence="10" id="KW-1185">Reference proteome</keyword>
<evidence type="ECO:0000256" key="4">
    <source>
        <dbReference type="ARBA" id="ARBA00022723"/>
    </source>
</evidence>
<keyword evidence="4 7" id="KW-0479">Metal-binding</keyword>
<dbReference type="PANTHER" id="PTHR30457">
    <property type="entry name" value="5'-NUCLEOTIDASE SURE"/>
    <property type="match status" value="1"/>
</dbReference>
<dbReference type="Gene3D" id="3.40.1210.10">
    <property type="entry name" value="Survival protein SurE-like phosphatase/nucleotidase"/>
    <property type="match status" value="1"/>
</dbReference>
<proteinExistence type="inferred from homology"/>
<evidence type="ECO:0000256" key="1">
    <source>
        <dbReference type="ARBA" id="ARBA00000815"/>
    </source>
</evidence>
<evidence type="ECO:0000313" key="9">
    <source>
        <dbReference type="EMBL" id="WPL16300.1"/>
    </source>
</evidence>
<feature type="binding site" evidence="7">
    <location>
        <position position="39"/>
    </location>
    <ligand>
        <name>a divalent metal cation</name>
        <dbReference type="ChEBI" id="CHEBI:60240"/>
    </ligand>
</feature>
<comment type="catalytic activity">
    <reaction evidence="1 7">
        <text>a ribonucleoside 5'-phosphate + H2O = a ribonucleoside + phosphate</text>
        <dbReference type="Rhea" id="RHEA:12484"/>
        <dbReference type="ChEBI" id="CHEBI:15377"/>
        <dbReference type="ChEBI" id="CHEBI:18254"/>
        <dbReference type="ChEBI" id="CHEBI:43474"/>
        <dbReference type="ChEBI" id="CHEBI:58043"/>
        <dbReference type="EC" id="3.1.3.5"/>
    </reaction>
</comment>
<comment type="cofactor">
    <cofactor evidence="7">
        <name>a divalent metal cation</name>
        <dbReference type="ChEBI" id="CHEBI:60240"/>
    </cofactor>
    <text evidence="7">Binds 1 divalent metal cation per subunit.</text>
</comment>
<reference evidence="9 10" key="1">
    <citation type="journal article" date="2023" name="Microorganisms">
        <title>Thiorhodovibrio frisius and Trv. litoralis spp. nov., Two Novel Members from a Clade of Fastidious Purple Sulfur Bacteria That Exhibit Unique Red-Shifted Light-Harvesting Capabilities.</title>
        <authorList>
            <person name="Methner A."/>
            <person name="Kuzyk S.B."/>
            <person name="Petersen J."/>
            <person name="Bauer S."/>
            <person name="Brinkmann H."/>
            <person name="Sichau K."/>
            <person name="Wanner G."/>
            <person name="Wolf J."/>
            <person name="Neumann-Schaal M."/>
            <person name="Henke P."/>
            <person name="Tank M."/>
            <person name="Sproer C."/>
            <person name="Bunk B."/>
            <person name="Overmann J."/>
        </authorList>
    </citation>
    <scope>NUCLEOTIDE SEQUENCE [LARGE SCALE GENOMIC DNA]</scope>
    <source>
        <strain evidence="9 10">DSM 6702</strain>
    </source>
</reference>
<dbReference type="EMBL" id="CP121472">
    <property type="protein sequence ID" value="WPL16300.1"/>
    <property type="molecule type" value="Genomic_DNA"/>
</dbReference>
<keyword evidence="6 7" id="KW-0378">Hydrolase</keyword>
<dbReference type="InterPro" id="IPR002828">
    <property type="entry name" value="SurE-like_Pase/nucleotidase"/>
</dbReference>
<organism evidence="9 10">
    <name type="scientific">Thiorhodovibrio winogradskyi</name>
    <dbReference type="NCBI Taxonomy" id="77007"/>
    <lineage>
        <taxon>Bacteria</taxon>
        <taxon>Pseudomonadati</taxon>
        <taxon>Pseudomonadota</taxon>
        <taxon>Gammaproteobacteria</taxon>
        <taxon>Chromatiales</taxon>
        <taxon>Chromatiaceae</taxon>
        <taxon>Thiorhodovibrio</taxon>
    </lineage>
</organism>
<evidence type="ECO:0000256" key="3">
    <source>
        <dbReference type="ARBA" id="ARBA00022490"/>
    </source>
</evidence>
<dbReference type="RefSeq" id="WP_328986845.1">
    <property type="nucleotide sequence ID" value="NZ_CP121472.1"/>
</dbReference>
<evidence type="ECO:0000259" key="8">
    <source>
        <dbReference type="Pfam" id="PF01975"/>
    </source>
</evidence>
<dbReference type="GO" id="GO:0008253">
    <property type="term" value="F:5'-nucleotidase activity"/>
    <property type="evidence" value="ECO:0007669"/>
    <property type="project" value="UniProtKB-EC"/>
</dbReference>
<name>A0ABZ0S9R0_9GAMM</name>
<evidence type="ECO:0000256" key="5">
    <source>
        <dbReference type="ARBA" id="ARBA00022741"/>
    </source>
</evidence>
<comment type="similarity">
    <text evidence="2 7">Belongs to the SurE nucleotidase family.</text>
</comment>
<gene>
    <name evidence="7 9" type="primary">surE</name>
    <name evidence="9" type="ORF">Thiowin_01253</name>
</gene>
<sequence>MNILLSNDDGYRSPGLHALAGALSRYASVTVVAPDRDRSGASHSLTLDTPVRAEQVEPGLYRVFGTPTDCVHLALSGLLEPDSSQAADPESVLVPDLVPDLVVAGINHGPNLGDDVIYSGTVAAATEGRFLGLPAVAVSSSAFEPRHLDTAAEIAARLVARLGETAWVAAAAGAGQVPSNRVQAAAKPNPGLNPNLVAQWQAALFQGQMILNLNIPDLPAAEIKGLRATRLGNRHKSEPMIRAEDPRGRPVYWVGPPGPEQDAGEGTDFAAVRDGYVSVTPLQVDLTRHGAVAALDAWLEGLR</sequence>
<keyword evidence="3 7" id="KW-0963">Cytoplasm</keyword>
<dbReference type="EC" id="3.1.3.5" evidence="7"/>
<dbReference type="NCBIfam" id="TIGR00087">
    <property type="entry name" value="surE"/>
    <property type="match status" value="1"/>
</dbReference>
<dbReference type="PANTHER" id="PTHR30457:SF12">
    <property type="entry name" value="5'_3'-NUCLEOTIDASE SURE"/>
    <property type="match status" value="1"/>
</dbReference>
<comment type="subcellular location">
    <subcellularLocation>
        <location evidence="7">Cytoplasm</location>
    </subcellularLocation>
</comment>
<keyword evidence="5 7" id="KW-0547">Nucleotide-binding</keyword>
<feature type="binding site" evidence="7">
    <location>
        <position position="8"/>
    </location>
    <ligand>
        <name>a divalent metal cation</name>
        <dbReference type="ChEBI" id="CHEBI:60240"/>
    </ligand>
</feature>
<feature type="domain" description="Survival protein SurE-like phosphatase/nucleotidase" evidence="8">
    <location>
        <begin position="3"/>
        <end position="237"/>
    </location>
</feature>
<dbReference type="InterPro" id="IPR030048">
    <property type="entry name" value="SurE"/>
</dbReference>